<gene>
    <name evidence="5" type="ORF">METZ01_LOCUS170092</name>
</gene>
<dbReference type="Gene3D" id="3.40.190.10">
    <property type="entry name" value="Periplasmic binding protein-like II"/>
    <property type="match status" value="1"/>
</dbReference>
<dbReference type="GO" id="GO:0015833">
    <property type="term" value="P:peptide transport"/>
    <property type="evidence" value="ECO:0007669"/>
    <property type="project" value="TreeGrafter"/>
</dbReference>
<dbReference type="InterPro" id="IPR000914">
    <property type="entry name" value="SBP_5_dom"/>
</dbReference>
<evidence type="ECO:0000256" key="2">
    <source>
        <dbReference type="SAM" id="Coils"/>
    </source>
</evidence>
<dbReference type="SUPFAM" id="SSF53850">
    <property type="entry name" value="Periplasmic binding protein-like II"/>
    <property type="match status" value="1"/>
</dbReference>
<name>A0A382BTU1_9ZZZZ</name>
<feature type="transmembrane region" description="Helical" evidence="3">
    <location>
        <begin position="22"/>
        <end position="48"/>
    </location>
</feature>
<evidence type="ECO:0000256" key="3">
    <source>
        <dbReference type="SAM" id="Phobius"/>
    </source>
</evidence>
<sequence length="628" mass="69336">MFRIEIFGGVDLSYPRFHVTKAMIWIPLILILAIAAACGGTAATPVVVEKEVIKEIEKEVVVEKEVIKEVEKQVIVEKEVIKEVEKEIVVVATPIPSGATSGAMQPAGELNIGQSSLGTFIYHPSIAGNPAIYVVSTTMGEGLVRFDKNRKAAPQLAESWSIADDTLTWTFNIRPGVQLHKGYGELTADDIIYSYQQWGGEDAVHARSSFIKDFWVNPEGSVEATDSHTVVVKTAKPWISTRALEFMRHVGGTSGNVVSKKQSEEIGVEDAKLDTAMTGPWELVETKTGEFWKMKAFQDHWNKVPAFAELTLWELPEESARLAGFQTGQLDTFIMSFDNITQVEKVEGALLNSVGLISQAGMNVYGQLYTGIGDPDQKGDFDGDRAWVSANADINSTEWANARLVREAMTIAIDRQTLVDTLLGGFGAPLCVRDWGGFEHLTPADWTCDYDPDRAKSLLAEAGYPNGFTIDLTTAIRGVAAEVEACEAIGAMWGEVGIDVKLHRIPYQTLRPQLVGRTWPGATCHAISIRLEPMLGLNNYLDKSTFNYGTFHPYLNENIGGVMGELEDAARMEKTLEMYDWMSHEQKLGFGLYTIEGVVPVGPRIQPWEYTSFSDIRLPNGYENIVPR</sequence>
<dbReference type="EMBL" id="UINC01031347">
    <property type="protein sequence ID" value="SVB17238.1"/>
    <property type="molecule type" value="Genomic_DNA"/>
</dbReference>
<evidence type="ECO:0000256" key="1">
    <source>
        <dbReference type="ARBA" id="ARBA00022729"/>
    </source>
</evidence>
<reference evidence="5" key="1">
    <citation type="submission" date="2018-05" db="EMBL/GenBank/DDBJ databases">
        <authorList>
            <person name="Lanie J.A."/>
            <person name="Ng W.-L."/>
            <person name="Kazmierczak K.M."/>
            <person name="Andrzejewski T.M."/>
            <person name="Davidsen T.M."/>
            <person name="Wayne K.J."/>
            <person name="Tettelin H."/>
            <person name="Glass J.I."/>
            <person name="Rusch D."/>
            <person name="Podicherti R."/>
            <person name="Tsui H.-C.T."/>
            <person name="Winkler M.E."/>
        </authorList>
    </citation>
    <scope>NUCLEOTIDE SEQUENCE</scope>
</reference>
<dbReference type="GO" id="GO:1904680">
    <property type="term" value="F:peptide transmembrane transporter activity"/>
    <property type="evidence" value="ECO:0007669"/>
    <property type="project" value="TreeGrafter"/>
</dbReference>
<dbReference type="PANTHER" id="PTHR30290:SF38">
    <property type="entry name" value="D,D-DIPEPTIDE-BINDING PERIPLASMIC PROTEIN DDPA-RELATED"/>
    <property type="match status" value="1"/>
</dbReference>
<protein>
    <recommendedName>
        <fullName evidence="4">Solute-binding protein family 5 domain-containing protein</fullName>
    </recommendedName>
</protein>
<dbReference type="Gene3D" id="3.10.105.10">
    <property type="entry name" value="Dipeptide-binding Protein, Domain 3"/>
    <property type="match status" value="1"/>
</dbReference>
<dbReference type="AlphaFoldDB" id="A0A382BTU1"/>
<dbReference type="PANTHER" id="PTHR30290">
    <property type="entry name" value="PERIPLASMIC BINDING COMPONENT OF ABC TRANSPORTER"/>
    <property type="match status" value="1"/>
</dbReference>
<accession>A0A382BTU1</accession>
<keyword evidence="3" id="KW-0472">Membrane</keyword>
<feature type="domain" description="Solute-binding protein family 5" evidence="4">
    <location>
        <begin position="153"/>
        <end position="528"/>
    </location>
</feature>
<keyword evidence="3" id="KW-0812">Transmembrane</keyword>
<dbReference type="CDD" id="cd00995">
    <property type="entry name" value="PBP2_NikA_DppA_OppA_like"/>
    <property type="match status" value="1"/>
</dbReference>
<dbReference type="InterPro" id="IPR039424">
    <property type="entry name" value="SBP_5"/>
</dbReference>
<evidence type="ECO:0000313" key="5">
    <source>
        <dbReference type="EMBL" id="SVB17238.1"/>
    </source>
</evidence>
<keyword evidence="1" id="KW-0732">Signal</keyword>
<dbReference type="Pfam" id="PF00496">
    <property type="entry name" value="SBP_bac_5"/>
    <property type="match status" value="1"/>
</dbReference>
<keyword evidence="2" id="KW-0175">Coiled coil</keyword>
<evidence type="ECO:0000259" key="4">
    <source>
        <dbReference type="Pfam" id="PF00496"/>
    </source>
</evidence>
<keyword evidence="3" id="KW-1133">Transmembrane helix</keyword>
<proteinExistence type="predicted"/>
<organism evidence="5">
    <name type="scientific">marine metagenome</name>
    <dbReference type="NCBI Taxonomy" id="408172"/>
    <lineage>
        <taxon>unclassified sequences</taxon>
        <taxon>metagenomes</taxon>
        <taxon>ecological metagenomes</taxon>
    </lineage>
</organism>
<feature type="coiled-coil region" evidence="2">
    <location>
        <begin position="53"/>
        <end position="87"/>
    </location>
</feature>